<organism evidence="2">
    <name type="scientific">Guillardia theta</name>
    <name type="common">Cryptophyte</name>
    <name type="synonym">Cryptomonas phi</name>
    <dbReference type="NCBI Taxonomy" id="55529"/>
    <lineage>
        <taxon>Eukaryota</taxon>
        <taxon>Cryptophyceae</taxon>
        <taxon>Pyrenomonadales</taxon>
        <taxon>Geminigeraceae</taxon>
        <taxon>Guillardia</taxon>
    </lineage>
</organism>
<feature type="compositionally biased region" description="Polar residues" evidence="1">
    <location>
        <begin position="57"/>
        <end position="70"/>
    </location>
</feature>
<dbReference type="PRINTS" id="PR00832">
    <property type="entry name" value="PAXILLIN"/>
</dbReference>
<evidence type="ECO:0000256" key="1">
    <source>
        <dbReference type="SAM" id="MobiDB-lite"/>
    </source>
</evidence>
<feature type="region of interest" description="Disordered" evidence="1">
    <location>
        <begin position="1"/>
        <end position="81"/>
    </location>
</feature>
<name>A0A7S4U9B1_GUITH</name>
<gene>
    <name evidence="2" type="ORF">GTHE00462_LOCUS39991</name>
</gene>
<dbReference type="EMBL" id="HBKN01051286">
    <property type="protein sequence ID" value="CAE2341995.1"/>
    <property type="molecule type" value="Transcribed_RNA"/>
</dbReference>
<sequence>MGTKQSKSTCVFPEPVPPPQPHDGASGFQREPQRARTPRTKLHQSSSKGVQKVSDESMATKQPIDSMQRSRGSHRVQPNFKDDIDPSIAELSHDEVANELKALFTNRSSMDEIEQELRAMRSGDGWDLKNGEVLLEAIRAQIKTSENFMDQWQAVLDREQISERLLAMKDGIKRIREQAQLNSCDDLLDQIDALIKSNSSGVSLEHAQKENLRCTNKDDSQAPTRRSSRRVLCDGVQEIRNT</sequence>
<protein>
    <submittedName>
        <fullName evidence="2">Uncharacterized protein</fullName>
    </submittedName>
</protein>
<dbReference type="AlphaFoldDB" id="A0A7S4U9B1"/>
<reference evidence="2" key="1">
    <citation type="submission" date="2021-01" db="EMBL/GenBank/DDBJ databases">
        <authorList>
            <person name="Corre E."/>
            <person name="Pelletier E."/>
            <person name="Niang G."/>
            <person name="Scheremetjew M."/>
            <person name="Finn R."/>
            <person name="Kale V."/>
            <person name="Holt S."/>
            <person name="Cochrane G."/>
            <person name="Meng A."/>
            <person name="Brown T."/>
            <person name="Cohen L."/>
        </authorList>
    </citation>
    <scope>NUCLEOTIDE SEQUENCE</scope>
    <source>
        <strain evidence="2">CCMP 2712</strain>
    </source>
</reference>
<proteinExistence type="predicted"/>
<accession>A0A7S4U9B1</accession>
<evidence type="ECO:0000313" key="2">
    <source>
        <dbReference type="EMBL" id="CAE2341995.1"/>
    </source>
</evidence>